<dbReference type="InterPro" id="IPR005123">
    <property type="entry name" value="Oxoglu/Fe-dep_dioxygenase_dom"/>
</dbReference>
<protein>
    <recommendedName>
        <fullName evidence="2">Fe2OG dioxygenase domain-containing protein</fullName>
    </recommendedName>
</protein>
<dbReference type="Gene3D" id="2.60.120.620">
    <property type="entry name" value="q2cbj1_9rhob like domain"/>
    <property type="match status" value="1"/>
</dbReference>
<dbReference type="STRING" id="5627.A0A1C7MJG6"/>
<dbReference type="PANTHER" id="PTHR33099">
    <property type="entry name" value="FE2OG DIOXYGENASE DOMAIN-CONTAINING PROTEIN"/>
    <property type="match status" value="1"/>
</dbReference>
<evidence type="ECO:0000313" key="3">
    <source>
        <dbReference type="EMBL" id="OBZ76950.1"/>
    </source>
</evidence>
<dbReference type="AlphaFoldDB" id="A0A1C7MJG6"/>
<keyword evidence="4" id="KW-1185">Reference proteome</keyword>
<name>A0A1C7MJG6_GRIFR</name>
<feature type="domain" description="Fe2OG dioxygenase" evidence="2">
    <location>
        <begin position="115"/>
        <end position="220"/>
    </location>
</feature>
<comment type="caution">
    <text evidence="3">The sequence shown here is derived from an EMBL/GenBank/DDBJ whole genome shotgun (WGS) entry which is preliminary data.</text>
</comment>
<dbReference type="EMBL" id="LUGG01000003">
    <property type="protein sequence ID" value="OBZ76950.1"/>
    <property type="molecule type" value="Genomic_DNA"/>
</dbReference>
<gene>
    <name evidence="3" type="ORF">A0H81_03403</name>
</gene>
<dbReference type="PROSITE" id="PS51471">
    <property type="entry name" value="FE2OG_OXY"/>
    <property type="match status" value="1"/>
</dbReference>
<organism evidence="3 4">
    <name type="scientific">Grifola frondosa</name>
    <name type="common">Maitake</name>
    <name type="synonym">Polyporus frondosus</name>
    <dbReference type="NCBI Taxonomy" id="5627"/>
    <lineage>
        <taxon>Eukaryota</taxon>
        <taxon>Fungi</taxon>
        <taxon>Dikarya</taxon>
        <taxon>Basidiomycota</taxon>
        <taxon>Agaricomycotina</taxon>
        <taxon>Agaricomycetes</taxon>
        <taxon>Polyporales</taxon>
        <taxon>Grifolaceae</taxon>
        <taxon>Grifola</taxon>
    </lineage>
</organism>
<dbReference type="Proteomes" id="UP000092993">
    <property type="component" value="Unassembled WGS sequence"/>
</dbReference>
<dbReference type="OMA" id="AYGNEPY"/>
<dbReference type="Pfam" id="PF13640">
    <property type="entry name" value="2OG-FeII_Oxy_3"/>
    <property type="match status" value="1"/>
</dbReference>
<dbReference type="OrthoDB" id="27483at2759"/>
<reference evidence="3 4" key="1">
    <citation type="submission" date="2016-03" db="EMBL/GenBank/DDBJ databases">
        <title>Whole genome sequencing of Grifola frondosa 9006-11.</title>
        <authorList>
            <person name="Min B."/>
            <person name="Park H."/>
            <person name="Kim J.-G."/>
            <person name="Cho H."/>
            <person name="Oh Y.-L."/>
            <person name="Kong W.-S."/>
            <person name="Choi I.-G."/>
        </authorList>
    </citation>
    <scope>NUCLEOTIDE SEQUENCE [LARGE SCALE GENOMIC DNA]</scope>
    <source>
        <strain evidence="3 4">9006-11</strain>
    </source>
</reference>
<dbReference type="InterPro" id="IPR044862">
    <property type="entry name" value="Pro_4_hyd_alph_FE2OG_OXY"/>
</dbReference>
<dbReference type="GO" id="GO:0016491">
    <property type="term" value="F:oxidoreductase activity"/>
    <property type="evidence" value="ECO:0007669"/>
    <property type="project" value="UniProtKB-KW"/>
</dbReference>
<accession>A0A1C7MJG6</accession>
<keyword evidence="1" id="KW-0479">Metal-binding</keyword>
<comment type="similarity">
    <text evidence="1">Belongs to the iron/ascorbate-dependent oxidoreductase family.</text>
</comment>
<keyword evidence="1" id="KW-0408">Iron</keyword>
<keyword evidence="1" id="KW-0560">Oxidoreductase</keyword>
<evidence type="ECO:0000313" key="4">
    <source>
        <dbReference type="Proteomes" id="UP000092993"/>
    </source>
</evidence>
<proteinExistence type="inferred from homology"/>
<evidence type="ECO:0000256" key="1">
    <source>
        <dbReference type="RuleBase" id="RU003682"/>
    </source>
</evidence>
<evidence type="ECO:0000259" key="2">
    <source>
        <dbReference type="PROSITE" id="PS51471"/>
    </source>
</evidence>
<dbReference type="PANTHER" id="PTHR33099:SF7">
    <property type="entry name" value="MYND-TYPE DOMAIN-CONTAINING PROTEIN"/>
    <property type="match status" value="1"/>
</dbReference>
<dbReference type="GO" id="GO:0046872">
    <property type="term" value="F:metal ion binding"/>
    <property type="evidence" value="ECO:0007669"/>
    <property type="project" value="UniProtKB-KW"/>
</dbReference>
<sequence length="399" mass="44809">MDVTEEQLELLRSAIVQKQPFCSGALPLSPENFILFYGKDDVAHRIDLSQASDDALKLLSETCDAATFGLNGQDVLDESYRKAGKLDISHFAFNFDVYHSGLINTIREHLLEGTPATRPIRAELYKLNVYGKDSFFRSHKDTPRGSTMFGTLVIVFPTRHEGGALVLRHDEKEWTFDSAEVVSDEPKPSIAYITFYSDVEHEVLPVESGYRVTITYNLHFEKANGSPPRSLPKPIPHALDNEARFMDVLKTLLDDPTFLSDGGRLGFGLHHQYAISQDPSDRELQRLCASLKGSDAVLKAVCDDLSLCAFLELVYINLNNGQEEEEQEAWAQMFDRCITEDEDDDDPSESGIHWVTERTTYNTFETSFPFYGNEPSIGTAYAEICMLVQIGKLGKRASI</sequence>